<name>A0A2H0TFA5_9BACT</name>
<proteinExistence type="predicted"/>
<dbReference type="EMBL" id="PFCN01000031">
    <property type="protein sequence ID" value="PIR70239.1"/>
    <property type="molecule type" value="Genomic_DNA"/>
</dbReference>
<dbReference type="CDD" id="cd00093">
    <property type="entry name" value="HTH_XRE"/>
    <property type="match status" value="1"/>
</dbReference>
<dbReference type="Proteomes" id="UP000229383">
    <property type="component" value="Unassembled WGS sequence"/>
</dbReference>
<evidence type="ECO:0000313" key="2">
    <source>
        <dbReference type="EMBL" id="PIR70239.1"/>
    </source>
</evidence>
<reference evidence="3" key="1">
    <citation type="submission" date="2017-09" db="EMBL/GenBank/DDBJ databases">
        <title>Depth-based differentiation of microbial function through sediment-hosted aquifers and enrichment of novel symbionts in the deep terrestrial subsurface.</title>
        <authorList>
            <person name="Probst A.J."/>
            <person name="Ladd B."/>
            <person name="Jarett J.K."/>
            <person name="Geller-Mcgrath D.E."/>
            <person name="Sieber C.M.K."/>
            <person name="Emerson J.B."/>
            <person name="Anantharaman K."/>
            <person name="Thomas B.C."/>
            <person name="Malmstrom R."/>
            <person name="Stieglmeier M."/>
            <person name="Klingl A."/>
            <person name="Woyke T."/>
            <person name="Ryan C.M."/>
            <person name="Banfield J.F."/>
        </authorList>
    </citation>
    <scope>NUCLEOTIDE SEQUENCE [LARGE SCALE GENOMIC DNA]</scope>
</reference>
<feature type="domain" description="HTH cro/C1-type" evidence="1">
    <location>
        <begin position="26"/>
        <end position="52"/>
    </location>
</feature>
<dbReference type="GO" id="GO:0003677">
    <property type="term" value="F:DNA binding"/>
    <property type="evidence" value="ECO:0007669"/>
    <property type="project" value="InterPro"/>
</dbReference>
<evidence type="ECO:0000313" key="3">
    <source>
        <dbReference type="Proteomes" id="UP000229383"/>
    </source>
</evidence>
<evidence type="ECO:0000259" key="1">
    <source>
        <dbReference type="PROSITE" id="PS50943"/>
    </source>
</evidence>
<dbReference type="Gene3D" id="1.10.260.40">
    <property type="entry name" value="lambda repressor-like DNA-binding domains"/>
    <property type="match status" value="1"/>
</dbReference>
<feature type="non-terminal residue" evidence="2">
    <location>
        <position position="1"/>
    </location>
</feature>
<accession>A0A2H0TFA5</accession>
<dbReference type="PROSITE" id="PS50943">
    <property type="entry name" value="HTH_CROC1"/>
    <property type="match status" value="1"/>
</dbReference>
<gene>
    <name evidence="2" type="ORF">COU46_02605</name>
</gene>
<dbReference type="InterPro" id="IPR010982">
    <property type="entry name" value="Lambda_DNA-bd_dom_sf"/>
</dbReference>
<organism evidence="2 3">
    <name type="scientific">Candidatus Niyogibacteria bacterium CG10_big_fil_rev_8_21_14_0_10_42_19</name>
    <dbReference type="NCBI Taxonomy" id="1974725"/>
    <lineage>
        <taxon>Bacteria</taxon>
        <taxon>Candidatus Niyogiibacteriota</taxon>
    </lineage>
</organism>
<protein>
    <recommendedName>
        <fullName evidence="1">HTH cro/C1-type domain-containing protein</fullName>
    </recommendedName>
</protein>
<dbReference type="Pfam" id="PF01381">
    <property type="entry name" value="HTH_3"/>
    <property type="match status" value="1"/>
</dbReference>
<comment type="caution">
    <text evidence="2">The sequence shown here is derived from an EMBL/GenBank/DDBJ whole genome shotgun (WGS) entry which is preliminary data.</text>
</comment>
<dbReference type="SUPFAM" id="SSF47413">
    <property type="entry name" value="lambda repressor-like DNA-binding domains"/>
    <property type="match status" value="1"/>
</dbReference>
<dbReference type="AlphaFoldDB" id="A0A2H0TFA5"/>
<sequence>YRTHYNLTFGNLPENWKFIGRIFRGIENEKRNPTLATIQKLAEALDISSGELLK</sequence>
<dbReference type="InterPro" id="IPR001387">
    <property type="entry name" value="Cro/C1-type_HTH"/>
</dbReference>